<dbReference type="InterPro" id="IPR031756">
    <property type="entry name" value="BGBP_N"/>
</dbReference>
<accession>A0AAN7PQT8</accession>
<proteinExistence type="predicted"/>
<dbReference type="Proteomes" id="UP001353858">
    <property type="component" value="Unassembled WGS sequence"/>
</dbReference>
<dbReference type="Pfam" id="PF15886">
    <property type="entry name" value="CBM39"/>
    <property type="match status" value="1"/>
</dbReference>
<organism evidence="3 4">
    <name type="scientific">Aquatica leii</name>
    <dbReference type="NCBI Taxonomy" id="1421715"/>
    <lineage>
        <taxon>Eukaryota</taxon>
        <taxon>Metazoa</taxon>
        <taxon>Ecdysozoa</taxon>
        <taxon>Arthropoda</taxon>
        <taxon>Hexapoda</taxon>
        <taxon>Insecta</taxon>
        <taxon>Pterygota</taxon>
        <taxon>Neoptera</taxon>
        <taxon>Endopterygota</taxon>
        <taxon>Coleoptera</taxon>
        <taxon>Polyphaga</taxon>
        <taxon>Elateriformia</taxon>
        <taxon>Elateroidea</taxon>
        <taxon>Lampyridae</taxon>
        <taxon>Luciolinae</taxon>
        <taxon>Aquatica</taxon>
    </lineage>
</organism>
<protein>
    <recommendedName>
        <fullName evidence="2">CBM39 domain-containing protein</fullName>
    </recommendedName>
</protein>
<comment type="caution">
    <text evidence="3">The sequence shown here is derived from an EMBL/GenBank/DDBJ whole genome shotgun (WGS) entry which is preliminary data.</text>
</comment>
<keyword evidence="1" id="KW-0732">Signal</keyword>
<evidence type="ECO:0000313" key="3">
    <source>
        <dbReference type="EMBL" id="KAK4886926.1"/>
    </source>
</evidence>
<evidence type="ECO:0000313" key="4">
    <source>
        <dbReference type="Proteomes" id="UP001353858"/>
    </source>
</evidence>
<feature type="chain" id="PRO_5042929291" description="CBM39 domain-containing protein" evidence="1">
    <location>
        <begin position="18"/>
        <end position="252"/>
    </location>
</feature>
<evidence type="ECO:0000256" key="1">
    <source>
        <dbReference type="SAM" id="SignalP"/>
    </source>
</evidence>
<name>A0AAN7PQT8_9COLE</name>
<feature type="domain" description="CBM39" evidence="2">
    <location>
        <begin position="19"/>
        <end position="123"/>
    </location>
</feature>
<dbReference type="InterPro" id="IPR043030">
    <property type="entry name" value="BGBP_N_sf"/>
</dbReference>
<keyword evidence="4" id="KW-1185">Reference proteome</keyword>
<dbReference type="PROSITE" id="PS51969">
    <property type="entry name" value="CBM39"/>
    <property type="match status" value="1"/>
</dbReference>
<feature type="signal peptide" evidence="1">
    <location>
        <begin position="1"/>
        <end position="17"/>
    </location>
</feature>
<evidence type="ECO:0000259" key="2">
    <source>
        <dbReference type="PROSITE" id="PS51969"/>
    </source>
</evidence>
<reference evidence="4" key="1">
    <citation type="submission" date="2023-01" db="EMBL/GenBank/DDBJ databases">
        <title>Key to firefly adult light organ development and bioluminescence: homeobox transcription factors regulate luciferase expression and transportation to peroxisome.</title>
        <authorList>
            <person name="Fu X."/>
        </authorList>
    </citation>
    <scope>NUCLEOTIDE SEQUENCE [LARGE SCALE GENOMIC DNA]</scope>
</reference>
<sequence length="252" mass="28068">MLIILCVILTITSKTYGVYKVPQPEILVYDPQGLSVSIPHSPGMRLFAFHANFNKRITLGASGEYYKQVVHQTDGKWSFTDDEISVKVGDTIYYWITVVKDRVSHRLVANFTVNEIVPLDGKIEKEDCMFNLTQLESEIEVLLKKNLMLTHLLEKTPNVNTLTMSGRLPPDGLAISTVTFIINEKLDINPTILSAVRNADDPTPYSTCTSDDIRDPASLAIQSTVEIRTAEVANDVNTVDSGHKAATDHLYN</sequence>
<dbReference type="AlphaFoldDB" id="A0AAN7PQT8"/>
<dbReference type="GO" id="GO:0030246">
    <property type="term" value="F:carbohydrate binding"/>
    <property type="evidence" value="ECO:0007669"/>
    <property type="project" value="InterPro"/>
</dbReference>
<dbReference type="Gene3D" id="2.60.40.2140">
    <property type="entry name" value="Beta-1,3-glucan-recognition protein, N-terminal domain"/>
    <property type="match status" value="1"/>
</dbReference>
<gene>
    <name evidence="3" type="ORF">RN001_003197</name>
</gene>
<dbReference type="EMBL" id="JARPUR010000001">
    <property type="protein sequence ID" value="KAK4886926.1"/>
    <property type="molecule type" value="Genomic_DNA"/>
</dbReference>